<sequence>MLCSSALHRKACLLQLYSITHLPLAFKSSISFWCFSFQLLQPVLPGR</sequence>
<name>A0A0E9P7C9_ANGAN</name>
<evidence type="ECO:0000313" key="1">
    <source>
        <dbReference type="EMBL" id="JAG99954.1"/>
    </source>
</evidence>
<reference evidence="1" key="2">
    <citation type="journal article" date="2015" name="Fish Shellfish Immunol.">
        <title>Early steps in the European eel (Anguilla anguilla)-Vibrio vulnificus interaction in the gills: Role of the RtxA13 toxin.</title>
        <authorList>
            <person name="Callol A."/>
            <person name="Pajuelo D."/>
            <person name="Ebbesson L."/>
            <person name="Teles M."/>
            <person name="MacKenzie S."/>
            <person name="Amaro C."/>
        </authorList>
    </citation>
    <scope>NUCLEOTIDE SEQUENCE</scope>
</reference>
<organism evidence="1">
    <name type="scientific">Anguilla anguilla</name>
    <name type="common">European freshwater eel</name>
    <name type="synonym">Muraena anguilla</name>
    <dbReference type="NCBI Taxonomy" id="7936"/>
    <lineage>
        <taxon>Eukaryota</taxon>
        <taxon>Metazoa</taxon>
        <taxon>Chordata</taxon>
        <taxon>Craniata</taxon>
        <taxon>Vertebrata</taxon>
        <taxon>Euteleostomi</taxon>
        <taxon>Actinopterygii</taxon>
        <taxon>Neopterygii</taxon>
        <taxon>Teleostei</taxon>
        <taxon>Anguilliformes</taxon>
        <taxon>Anguillidae</taxon>
        <taxon>Anguilla</taxon>
    </lineage>
</organism>
<reference evidence="1" key="1">
    <citation type="submission" date="2014-11" db="EMBL/GenBank/DDBJ databases">
        <authorList>
            <person name="Amaro Gonzalez C."/>
        </authorList>
    </citation>
    <scope>NUCLEOTIDE SEQUENCE</scope>
</reference>
<proteinExistence type="predicted"/>
<dbReference type="EMBL" id="GBXM01108622">
    <property type="protein sequence ID" value="JAG99954.1"/>
    <property type="molecule type" value="Transcribed_RNA"/>
</dbReference>
<dbReference type="AlphaFoldDB" id="A0A0E9P7C9"/>
<protein>
    <submittedName>
        <fullName evidence="1">Uncharacterized protein</fullName>
    </submittedName>
</protein>
<accession>A0A0E9P7C9</accession>